<evidence type="ECO:0000256" key="8">
    <source>
        <dbReference type="SAM" id="MobiDB-lite"/>
    </source>
</evidence>
<comment type="subcellular location">
    <subcellularLocation>
        <location evidence="1">Cell envelope</location>
    </subcellularLocation>
    <subcellularLocation>
        <location evidence="2">Cell outer membrane</location>
    </subcellularLocation>
    <subcellularLocation>
        <location evidence="3">Secreted</location>
    </subcellularLocation>
</comment>
<keyword evidence="7" id="KW-0998">Cell outer membrane</keyword>
<reference evidence="10" key="1">
    <citation type="submission" date="2018-05" db="EMBL/GenBank/DDBJ databases">
        <authorList>
            <person name="Lanie J.A."/>
            <person name="Ng W.-L."/>
            <person name="Kazmierczak K.M."/>
            <person name="Andrzejewski T.M."/>
            <person name="Davidsen T.M."/>
            <person name="Wayne K.J."/>
            <person name="Tettelin H."/>
            <person name="Glass J.I."/>
            <person name="Rusch D."/>
            <person name="Podicherti R."/>
            <person name="Tsui H.-C.T."/>
            <person name="Winkler M.E."/>
        </authorList>
    </citation>
    <scope>NUCLEOTIDE SEQUENCE</scope>
</reference>
<dbReference type="SMART" id="SM00710">
    <property type="entry name" value="PbH1"/>
    <property type="match status" value="3"/>
</dbReference>
<name>A0A382ZWN9_9ZZZZ</name>
<evidence type="ECO:0000256" key="5">
    <source>
        <dbReference type="ARBA" id="ARBA00022729"/>
    </source>
</evidence>
<proteinExistence type="predicted"/>
<evidence type="ECO:0000256" key="4">
    <source>
        <dbReference type="ARBA" id="ARBA00022525"/>
    </source>
</evidence>
<feature type="non-terminal residue" evidence="10">
    <location>
        <position position="1"/>
    </location>
</feature>
<feature type="non-terminal residue" evidence="10">
    <location>
        <position position="255"/>
    </location>
</feature>
<dbReference type="GO" id="GO:0009279">
    <property type="term" value="C:cell outer membrane"/>
    <property type="evidence" value="ECO:0007669"/>
    <property type="project" value="UniProtKB-SubCell"/>
</dbReference>
<dbReference type="GO" id="GO:0005576">
    <property type="term" value="C:extracellular region"/>
    <property type="evidence" value="ECO:0007669"/>
    <property type="project" value="UniProtKB-SubCell"/>
</dbReference>
<keyword evidence="5" id="KW-0732">Signal</keyword>
<dbReference type="InterPro" id="IPR006626">
    <property type="entry name" value="PbH1"/>
</dbReference>
<dbReference type="InterPro" id="IPR003368">
    <property type="entry name" value="POMP_repeat"/>
</dbReference>
<evidence type="ECO:0000256" key="6">
    <source>
        <dbReference type="ARBA" id="ARBA00023136"/>
    </source>
</evidence>
<keyword evidence="4" id="KW-0964">Secreted</keyword>
<dbReference type="EMBL" id="UINC01186938">
    <property type="protein sequence ID" value="SVD99405.1"/>
    <property type="molecule type" value="Genomic_DNA"/>
</dbReference>
<gene>
    <name evidence="10" type="ORF">METZ01_LOCUS452259</name>
</gene>
<evidence type="ECO:0000256" key="7">
    <source>
        <dbReference type="ARBA" id="ARBA00023237"/>
    </source>
</evidence>
<feature type="domain" description="Right handed beta helix" evidence="9">
    <location>
        <begin position="138"/>
        <end position="250"/>
    </location>
</feature>
<evidence type="ECO:0000256" key="2">
    <source>
        <dbReference type="ARBA" id="ARBA00004442"/>
    </source>
</evidence>
<protein>
    <recommendedName>
        <fullName evidence="9">Right handed beta helix domain-containing protein</fullName>
    </recommendedName>
</protein>
<dbReference type="InterPro" id="IPR012334">
    <property type="entry name" value="Pectin_lyas_fold"/>
</dbReference>
<evidence type="ECO:0000259" key="9">
    <source>
        <dbReference type="Pfam" id="PF13229"/>
    </source>
</evidence>
<evidence type="ECO:0000256" key="3">
    <source>
        <dbReference type="ARBA" id="ARBA00004613"/>
    </source>
</evidence>
<dbReference type="InterPro" id="IPR039448">
    <property type="entry name" value="Beta_helix"/>
</dbReference>
<dbReference type="Gene3D" id="2.160.20.10">
    <property type="entry name" value="Single-stranded right-handed beta-helix, Pectin lyase-like"/>
    <property type="match status" value="1"/>
</dbReference>
<dbReference type="NCBIfam" id="TIGR01376">
    <property type="entry name" value="POMP_repeat"/>
    <property type="match status" value="1"/>
</dbReference>
<dbReference type="SUPFAM" id="SSF51126">
    <property type="entry name" value="Pectin lyase-like"/>
    <property type="match status" value="1"/>
</dbReference>
<keyword evidence="6" id="KW-0472">Membrane</keyword>
<organism evidence="10">
    <name type="scientific">marine metagenome</name>
    <dbReference type="NCBI Taxonomy" id="408172"/>
    <lineage>
        <taxon>unclassified sequences</taxon>
        <taxon>metagenomes</taxon>
        <taxon>ecological metagenomes</taxon>
    </lineage>
</organism>
<evidence type="ECO:0000313" key="10">
    <source>
        <dbReference type="EMBL" id="SVD99405.1"/>
    </source>
</evidence>
<feature type="region of interest" description="Disordered" evidence="8">
    <location>
        <begin position="115"/>
        <end position="140"/>
    </location>
</feature>
<sequence>CSFNIPDGVHLYGGFFGNETQLIERDKSDRNEDGIQKEWEFTYPSILSGDIGRDDENSDGNYINETWEDIAEGDEEFPTYGTNAYSVVTFANVTSETVLDGLTITASGSNHRSYVPDKNAYGQPSVPSGRGNGGGISDEIGGDSNPTIRNCIIQGNVGDYGGGIYLADGIIEYCLIKGNKARNKGGGASVGSSNLSDRQIGSFKFCSFIGNQAGYGGGVYLRRGGTLKHCIFMDNKSTGDGGGIYASGTSVSLKY</sequence>
<dbReference type="Pfam" id="PF13229">
    <property type="entry name" value="Beta_helix"/>
    <property type="match status" value="1"/>
</dbReference>
<evidence type="ECO:0000256" key="1">
    <source>
        <dbReference type="ARBA" id="ARBA00004196"/>
    </source>
</evidence>
<dbReference type="InterPro" id="IPR011050">
    <property type="entry name" value="Pectin_lyase_fold/virulence"/>
</dbReference>
<dbReference type="AlphaFoldDB" id="A0A382ZWN9"/>
<accession>A0A382ZWN9</accession>